<accession>A0A0V0QAF9</accession>
<dbReference type="Proteomes" id="UP000054937">
    <property type="component" value="Unassembled WGS sequence"/>
</dbReference>
<gene>
    <name evidence="2" type="ORF">PPERSA_07411</name>
</gene>
<keyword evidence="3" id="KW-1185">Reference proteome</keyword>
<dbReference type="InterPro" id="IPR011992">
    <property type="entry name" value="EF-hand-dom_pair"/>
</dbReference>
<feature type="region of interest" description="Disordered" evidence="1">
    <location>
        <begin position="83"/>
        <end position="173"/>
    </location>
</feature>
<protein>
    <recommendedName>
        <fullName evidence="4">EF-hand domain-containing protein</fullName>
    </recommendedName>
</protein>
<evidence type="ECO:0008006" key="4">
    <source>
        <dbReference type="Google" id="ProtNLM"/>
    </source>
</evidence>
<dbReference type="AlphaFoldDB" id="A0A0V0QAF9"/>
<feature type="compositionally biased region" description="Basic and acidic residues" evidence="1">
    <location>
        <begin position="88"/>
        <end position="98"/>
    </location>
</feature>
<evidence type="ECO:0000313" key="3">
    <source>
        <dbReference type="Proteomes" id="UP000054937"/>
    </source>
</evidence>
<sequence length="351" mass="41691">MIDELKLRQVIADMFPELNQQNLDLIFDKLEHNTIPSKYMTQRKIYLPEFIGFMQSGIIFDPDFDEKSYKNFKNEKYNQQQQFVQKNENQKQIKDKLESQTNDQSDDDGESQQMQSSTTQNHRKQSSPTKNQNQQQQFIQQQNQKQNFLNNNYDFKRPDNKININNKNNQEKEKFVNPKQAGFVTKQPERAFTTINYNKNEIYSRFYQQIKDTLLPKKLLQYLTEKDLLQKSCLDLRKLFKKRDQGDGVLTLSDFREILEATFHKMNLNDINFLVSQALQKCAVGDIKDANQIAKDNLDYKFDKNMENQQGHIIKRVPENKNPRDPEISYSWFILNVQNELADILQITMNN</sequence>
<proteinExistence type="predicted"/>
<reference evidence="2 3" key="1">
    <citation type="journal article" date="2015" name="Sci. Rep.">
        <title>Genome of the facultative scuticociliatosis pathogen Pseudocohnilembus persalinus provides insight into its virulence through horizontal gene transfer.</title>
        <authorList>
            <person name="Xiong J."/>
            <person name="Wang G."/>
            <person name="Cheng J."/>
            <person name="Tian M."/>
            <person name="Pan X."/>
            <person name="Warren A."/>
            <person name="Jiang C."/>
            <person name="Yuan D."/>
            <person name="Miao W."/>
        </authorList>
    </citation>
    <scope>NUCLEOTIDE SEQUENCE [LARGE SCALE GENOMIC DNA]</scope>
    <source>
        <strain evidence="2">36N120E</strain>
    </source>
</reference>
<evidence type="ECO:0000313" key="2">
    <source>
        <dbReference type="EMBL" id="KRW99168.1"/>
    </source>
</evidence>
<evidence type="ECO:0000256" key="1">
    <source>
        <dbReference type="SAM" id="MobiDB-lite"/>
    </source>
</evidence>
<feature type="compositionally biased region" description="Polar residues" evidence="1">
    <location>
        <begin position="111"/>
        <end position="120"/>
    </location>
</feature>
<dbReference type="SUPFAM" id="SSF47473">
    <property type="entry name" value="EF-hand"/>
    <property type="match status" value="1"/>
</dbReference>
<comment type="caution">
    <text evidence="2">The sequence shown here is derived from an EMBL/GenBank/DDBJ whole genome shotgun (WGS) entry which is preliminary data.</text>
</comment>
<dbReference type="InParanoid" id="A0A0V0QAF9"/>
<feature type="compositionally biased region" description="Low complexity" evidence="1">
    <location>
        <begin position="130"/>
        <end position="152"/>
    </location>
</feature>
<name>A0A0V0QAF9_PSEPJ</name>
<dbReference type="EMBL" id="LDAU01000220">
    <property type="protein sequence ID" value="KRW99168.1"/>
    <property type="molecule type" value="Genomic_DNA"/>
</dbReference>
<organism evidence="2 3">
    <name type="scientific">Pseudocohnilembus persalinus</name>
    <name type="common">Ciliate</name>
    <dbReference type="NCBI Taxonomy" id="266149"/>
    <lineage>
        <taxon>Eukaryota</taxon>
        <taxon>Sar</taxon>
        <taxon>Alveolata</taxon>
        <taxon>Ciliophora</taxon>
        <taxon>Intramacronucleata</taxon>
        <taxon>Oligohymenophorea</taxon>
        <taxon>Scuticociliatia</taxon>
        <taxon>Philasterida</taxon>
        <taxon>Pseudocohnilembidae</taxon>
        <taxon>Pseudocohnilembus</taxon>
    </lineage>
</organism>